<evidence type="ECO:0000313" key="11">
    <source>
        <dbReference type="EMBL" id="EGR26978.1"/>
    </source>
</evidence>
<keyword evidence="6" id="KW-0156">Chromatin regulator</keyword>
<dbReference type="InterPro" id="IPR001680">
    <property type="entry name" value="WD40_rpt"/>
</dbReference>
<keyword evidence="12" id="KW-1185">Reference proteome</keyword>
<dbReference type="GO" id="GO:0033186">
    <property type="term" value="C:CAF-1 complex"/>
    <property type="evidence" value="ECO:0007669"/>
    <property type="project" value="TreeGrafter"/>
</dbReference>
<dbReference type="PANTHER" id="PTHR15271:SF4">
    <property type="entry name" value="CHROMATIN ASSEMBLY FACTOR 1 SUBUNIT B"/>
    <property type="match status" value="1"/>
</dbReference>
<dbReference type="AlphaFoldDB" id="G0R6D0"/>
<evidence type="ECO:0000256" key="9">
    <source>
        <dbReference type="PROSITE-ProRule" id="PRU00221"/>
    </source>
</evidence>
<dbReference type="Gene3D" id="2.130.10.10">
    <property type="entry name" value="YVTN repeat-like/Quinoprotein amine dehydrogenase"/>
    <property type="match status" value="1"/>
</dbReference>
<keyword evidence="8" id="KW-0539">Nucleus</keyword>
<evidence type="ECO:0000256" key="8">
    <source>
        <dbReference type="ARBA" id="ARBA00023242"/>
    </source>
</evidence>
<dbReference type="GO" id="GO:0006335">
    <property type="term" value="P:DNA replication-dependent chromatin assembly"/>
    <property type="evidence" value="ECO:0007669"/>
    <property type="project" value="InterPro"/>
</dbReference>
<evidence type="ECO:0000256" key="3">
    <source>
        <dbReference type="ARBA" id="ARBA00022574"/>
    </source>
</evidence>
<dbReference type="PROSITE" id="PS00678">
    <property type="entry name" value="WD_REPEATS_1"/>
    <property type="match status" value="1"/>
</dbReference>
<sequence>MKLERPHLIWHGKYQRILTLDIHPFINLLVTGGSDDEVYEGEDLELEEEIGFIKYSKTNYFILYLKKKKKKIEPPVTFIRALKKHSNPVNCLRFSPNGQYMASGSDDHKIVIWKIERSFQNICSSQKIFNLVAVHILEGHNKEVCDLRWFSDNIHLISGGMDQRAYIWDTKQGVIKQTIIGGHKSYIQGVAVDPKMKYCVTLGNDRQAKVWRKLKATNKKKNIFEYIPSNTIKRLPFQDTNELIPSEEEEENQSNGNQVEAQNNQYLSYGLFLSERQLNSFFKRPDWSPDGSFFLIPAAFYQEKRDSKIEMCVYLYRRNVLNKPSLILSTNNKPAICIRFCQKIFQKKEGAFSIVDIPYTIVFAISTIDSVIVYSTESLTPLAVAGNIHYAIINDMVFFQNQSLIICSSDGLCSFIFFEEGELGEPLNSLEVDQELQQILFQESFYPIDLLKSVVYPKKTQEFIRNIINNQKSLVQSKDIKSLEKNNQEEDAEYVVEKFNMDILNDEVQINTKPQEIKYKVNEAGEQKKVIVPKIIKKY</sequence>
<gene>
    <name evidence="11" type="ORF">IMG5_203770</name>
</gene>
<evidence type="ECO:0000259" key="10">
    <source>
        <dbReference type="Pfam" id="PF24105"/>
    </source>
</evidence>
<dbReference type="PROSITE" id="PS50082">
    <property type="entry name" value="WD_REPEATS_2"/>
    <property type="match status" value="3"/>
</dbReference>
<dbReference type="PANTHER" id="PTHR15271">
    <property type="entry name" value="CHROMATIN ASSEMBLY FACTOR 1 SUBUNIT B"/>
    <property type="match status" value="1"/>
</dbReference>
<keyword evidence="7" id="KW-0234">DNA repair</keyword>
<dbReference type="EMBL" id="GL984395">
    <property type="protein sequence ID" value="EGR26978.1"/>
    <property type="molecule type" value="Genomic_DNA"/>
</dbReference>
<protein>
    <recommendedName>
        <fullName evidence="10">CAF1B/HIR1 beta-propeller domain-containing protein</fullName>
    </recommendedName>
</protein>
<organism evidence="11 12">
    <name type="scientific">Ichthyophthirius multifiliis</name>
    <name type="common">White spot disease agent</name>
    <name type="synonym">Ich</name>
    <dbReference type="NCBI Taxonomy" id="5932"/>
    <lineage>
        <taxon>Eukaryota</taxon>
        <taxon>Sar</taxon>
        <taxon>Alveolata</taxon>
        <taxon>Ciliophora</taxon>
        <taxon>Intramacronucleata</taxon>
        <taxon>Oligohymenophorea</taxon>
        <taxon>Hymenostomatida</taxon>
        <taxon>Ophryoglenina</taxon>
        <taxon>Ichthyophthirius</taxon>
    </lineage>
</organism>
<dbReference type="GeneID" id="14903023"/>
<dbReference type="eggNOG" id="KOG1009">
    <property type="taxonomic scope" value="Eukaryota"/>
</dbReference>
<dbReference type="OrthoDB" id="538223at2759"/>
<feature type="domain" description="CAF1B/HIR1 beta-propeller" evidence="10">
    <location>
        <begin position="64"/>
        <end position="423"/>
    </location>
</feature>
<dbReference type="InterPro" id="IPR055410">
    <property type="entry name" value="Beta-prop_CAF1B_HIR1"/>
</dbReference>
<feature type="repeat" description="WD" evidence="9">
    <location>
        <begin position="137"/>
        <end position="178"/>
    </location>
</feature>
<dbReference type="STRING" id="857967.G0R6D0"/>
<evidence type="ECO:0000313" key="12">
    <source>
        <dbReference type="Proteomes" id="UP000008983"/>
    </source>
</evidence>
<comment type="subcellular location">
    <subcellularLocation>
        <location evidence="1">Nucleus</location>
    </subcellularLocation>
</comment>
<dbReference type="SMART" id="SM00320">
    <property type="entry name" value="WD40"/>
    <property type="match status" value="5"/>
</dbReference>
<evidence type="ECO:0000256" key="4">
    <source>
        <dbReference type="ARBA" id="ARBA00022737"/>
    </source>
</evidence>
<dbReference type="OMA" id="QIYWHES"/>
<evidence type="ECO:0000256" key="1">
    <source>
        <dbReference type="ARBA" id="ARBA00004123"/>
    </source>
</evidence>
<dbReference type="Proteomes" id="UP000008983">
    <property type="component" value="Unassembled WGS sequence"/>
</dbReference>
<evidence type="ECO:0000256" key="6">
    <source>
        <dbReference type="ARBA" id="ARBA00022853"/>
    </source>
</evidence>
<dbReference type="PROSITE" id="PS50294">
    <property type="entry name" value="WD_REPEATS_REGION"/>
    <property type="match status" value="2"/>
</dbReference>
<dbReference type="InterPro" id="IPR019775">
    <property type="entry name" value="WD40_repeat_CS"/>
</dbReference>
<dbReference type="GO" id="GO:0006334">
    <property type="term" value="P:nucleosome assembly"/>
    <property type="evidence" value="ECO:0007669"/>
    <property type="project" value="TreeGrafter"/>
</dbReference>
<accession>G0R6D0</accession>
<reference evidence="11 12" key="1">
    <citation type="submission" date="2011-07" db="EMBL/GenBank/DDBJ databases">
        <authorList>
            <person name="Coyne R."/>
            <person name="Brami D."/>
            <person name="Johnson J."/>
            <person name="Hostetler J."/>
            <person name="Hannick L."/>
            <person name="Clark T."/>
            <person name="Cassidy-Hanley D."/>
            <person name="Inman J."/>
        </authorList>
    </citation>
    <scope>NUCLEOTIDE SEQUENCE [LARGE SCALE GENOMIC DNA]</scope>
    <source>
        <strain evidence="11 12">G5</strain>
    </source>
</reference>
<keyword evidence="3 9" id="KW-0853">WD repeat</keyword>
<comment type="similarity">
    <text evidence="2">Belongs to the WD repeat HIR1 family.</text>
</comment>
<dbReference type="InParanoid" id="G0R6D0"/>
<keyword evidence="4" id="KW-0677">Repeat</keyword>
<evidence type="ECO:0000256" key="5">
    <source>
        <dbReference type="ARBA" id="ARBA00022763"/>
    </source>
</evidence>
<proteinExistence type="inferred from homology"/>
<dbReference type="GO" id="GO:0005634">
    <property type="term" value="C:nucleus"/>
    <property type="evidence" value="ECO:0007669"/>
    <property type="project" value="UniProtKB-SubCell"/>
</dbReference>
<name>G0R6D0_ICHMU</name>
<dbReference type="RefSeq" id="XP_004023862.1">
    <property type="nucleotide sequence ID" value="XM_004023813.1"/>
</dbReference>
<dbReference type="SUPFAM" id="SSF50978">
    <property type="entry name" value="WD40 repeat-like"/>
    <property type="match status" value="1"/>
</dbReference>
<evidence type="ECO:0000256" key="2">
    <source>
        <dbReference type="ARBA" id="ARBA00007306"/>
    </source>
</evidence>
<feature type="repeat" description="WD" evidence="9">
    <location>
        <begin position="180"/>
        <end position="211"/>
    </location>
</feature>
<keyword evidence="5" id="KW-0227">DNA damage</keyword>
<dbReference type="InterPro" id="IPR045145">
    <property type="entry name" value="PTHR15271"/>
</dbReference>
<dbReference type="InterPro" id="IPR036322">
    <property type="entry name" value="WD40_repeat_dom_sf"/>
</dbReference>
<dbReference type="Pfam" id="PF24105">
    <property type="entry name" value="Beta-prop_CAF1B_HIR1"/>
    <property type="match status" value="1"/>
</dbReference>
<dbReference type="InterPro" id="IPR015943">
    <property type="entry name" value="WD40/YVTN_repeat-like_dom_sf"/>
</dbReference>
<feature type="repeat" description="WD" evidence="9">
    <location>
        <begin position="82"/>
        <end position="116"/>
    </location>
</feature>
<evidence type="ECO:0000256" key="7">
    <source>
        <dbReference type="ARBA" id="ARBA00023204"/>
    </source>
</evidence>
<dbReference type="GO" id="GO:0006281">
    <property type="term" value="P:DNA repair"/>
    <property type="evidence" value="ECO:0007669"/>
    <property type="project" value="UniProtKB-KW"/>
</dbReference>